<dbReference type="KEGG" id="ccas:EIB73_00270"/>
<organism evidence="1 2">
    <name type="scientific">Kaistella carnis</name>
    <dbReference type="NCBI Taxonomy" id="1241979"/>
    <lineage>
        <taxon>Bacteria</taxon>
        <taxon>Pseudomonadati</taxon>
        <taxon>Bacteroidota</taxon>
        <taxon>Flavobacteriia</taxon>
        <taxon>Flavobacteriales</taxon>
        <taxon>Weeksellaceae</taxon>
        <taxon>Chryseobacterium group</taxon>
        <taxon>Kaistella</taxon>
    </lineage>
</organism>
<proteinExistence type="predicted"/>
<dbReference type="AlphaFoldDB" id="A0A3G8XE10"/>
<dbReference type="Proteomes" id="UP000270185">
    <property type="component" value="Chromosome"/>
</dbReference>
<dbReference type="OrthoDB" id="1259409at2"/>
<accession>A0A3G8XE10</accession>
<dbReference type="RefSeq" id="WP_125021511.1">
    <property type="nucleotide sequence ID" value="NZ_CP034159.1"/>
</dbReference>
<evidence type="ECO:0000313" key="2">
    <source>
        <dbReference type="Proteomes" id="UP000270185"/>
    </source>
</evidence>
<dbReference type="EMBL" id="CP034159">
    <property type="protein sequence ID" value="AZI31700.1"/>
    <property type="molecule type" value="Genomic_DNA"/>
</dbReference>
<gene>
    <name evidence="1" type="ORF">EIB73_00270</name>
</gene>
<protein>
    <submittedName>
        <fullName evidence="1">Uncharacterized protein</fullName>
    </submittedName>
</protein>
<evidence type="ECO:0000313" key="1">
    <source>
        <dbReference type="EMBL" id="AZI31700.1"/>
    </source>
</evidence>
<keyword evidence="2" id="KW-1185">Reference proteome</keyword>
<reference evidence="2" key="1">
    <citation type="submission" date="2018-11" db="EMBL/GenBank/DDBJ databases">
        <title>Proposal to divide the Flavobacteriaceae and reorganize its genera based on Amino Acid Identity values calculated from whole genome sequences.</title>
        <authorList>
            <person name="Nicholson A.C."/>
            <person name="Gulvik C.A."/>
            <person name="Whitney A.M."/>
            <person name="Humrighouse B.W."/>
            <person name="Bell M."/>
            <person name="Holmes B."/>
            <person name="Steigerwalt A.G."/>
            <person name="Villarma A."/>
            <person name="Sheth M."/>
            <person name="Batra D."/>
            <person name="Pryor J."/>
            <person name="Bernardet J.-F."/>
            <person name="Hugo C."/>
            <person name="Kampfer P."/>
            <person name="Newman J.D."/>
            <person name="McQuiston J.R."/>
        </authorList>
    </citation>
    <scope>NUCLEOTIDE SEQUENCE [LARGE SCALE GENOMIC DNA]</scope>
    <source>
        <strain evidence="2">G0081</strain>
    </source>
</reference>
<name>A0A3G8XE10_9FLAO</name>
<sequence length="194" mass="22549">MKIYIYLLSIIFIAINLQNCNKVKNKIKNNMQGPNYTYKNAGIDQFYYLTHEVGNATATIPLLKPYTLFRDNSSAAWFLDTDLGNLYNELGGGISPLFNFNVNDSMIYGYKSKLIDENNSDFLMPEKWFIISTNGKKLSLFDKESDFKAELKKLNLPEEMLNPDEVYEQFKNDPILPWFPEDIKKQLEEAKNKK</sequence>